<accession>A0A5D3BAC1</accession>
<keyword evidence="1" id="KW-0175">Coiled coil</keyword>
<name>A0A5D3BAC1_CUCMM</name>
<evidence type="ECO:0000313" key="6">
    <source>
        <dbReference type="Proteomes" id="UP000321947"/>
    </source>
</evidence>
<feature type="compositionally biased region" description="Basic and acidic residues" evidence="2">
    <location>
        <begin position="328"/>
        <end position="339"/>
    </location>
</feature>
<dbReference type="Proteomes" id="UP000321947">
    <property type="component" value="Unassembled WGS sequence"/>
</dbReference>
<reference evidence="5 6" key="1">
    <citation type="submission" date="2019-08" db="EMBL/GenBank/DDBJ databases">
        <title>Draft genome sequences of two oriental melons (Cucumis melo L. var makuwa).</title>
        <authorList>
            <person name="Kwon S.-Y."/>
        </authorList>
    </citation>
    <scope>NUCLEOTIDE SEQUENCE [LARGE SCALE GENOMIC DNA]</scope>
    <source>
        <strain evidence="6">cv. Chang Bougi</strain>
        <strain evidence="5">cv. SW 3</strain>
        <tissue evidence="4">Leaf</tissue>
    </source>
</reference>
<feature type="region of interest" description="Disordered" evidence="2">
    <location>
        <begin position="320"/>
        <end position="347"/>
    </location>
</feature>
<evidence type="ECO:0000256" key="1">
    <source>
        <dbReference type="SAM" id="Coils"/>
    </source>
</evidence>
<feature type="coiled-coil region" evidence="1">
    <location>
        <begin position="520"/>
        <end position="547"/>
    </location>
</feature>
<dbReference type="PANTHER" id="PTHR33924:SF5">
    <property type="entry name" value="CATION-TRANSPORTING ATPASE"/>
    <property type="match status" value="1"/>
</dbReference>
<dbReference type="EMBL" id="SSTD01019243">
    <property type="protein sequence ID" value="TYJ96800.1"/>
    <property type="molecule type" value="Genomic_DNA"/>
</dbReference>
<dbReference type="AlphaFoldDB" id="A0A5D3BAC1"/>
<evidence type="ECO:0000313" key="3">
    <source>
        <dbReference type="EMBL" id="KAA0066991.1"/>
    </source>
</evidence>
<organism evidence="4 6">
    <name type="scientific">Cucumis melo var. makuwa</name>
    <name type="common">Oriental melon</name>
    <dbReference type="NCBI Taxonomy" id="1194695"/>
    <lineage>
        <taxon>Eukaryota</taxon>
        <taxon>Viridiplantae</taxon>
        <taxon>Streptophyta</taxon>
        <taxon>Embryophyta</taxon>
        <taxon>Tracheophyta</taxon>
        <taxon>Spermatophyta</taxon>
        <taxon>Magnoliopsida</taxon>
        <taxon>eudicotyledons</taxon>
        <taxon>Gunneridae</taxon>
        <taxon>Pentapetalae</taxon>
        <taxon>rosids</taxon>
        <taxon>fabids</taxon>
        <taxon>Cucurbitales</taxon>
        <taxon>Cucurbitaceae</taxon>
        <taxon>Benincaseae</taxon>
        <taxon>Cucumis</taxon>
    </lineage>
</organism>
<dbReference type="STRING" id="1194695.A0A5D3BAC1"/>
<evidence type="ECO:0000313" key="5">
    <source>
        <dbReference type="Proteomes" id="UP000321393"/>
    </source>
</evidence>
<protein>
    <submittedName>
        <fullName evidence="4">Uncharacterized protein</fullName>
    </submittedName>
</protein>
<dbReference type="PANTHER" id="PTHR33924">
    <property type="entry name" value="CATION-TRANSPORTING ATPASE"/>
    <property type="match status" value="1"/>
</dbReference>
<proteinExistence type="predicted"/>
<dbReference type="Proteomes" id="UP000321393">
    <property type="component" value="Unassembled WGS sequence"/>
</dbReference>
<gene>
    <name evidence="4" type="ORF">E5676_scaffold233G00180</name>
    <name evidence="3" type="ORF">E6C27_scaffold38G00180</name>
</gene>
<dbReference type="EMBL" id="SSTE01000699">
    <property type="protein sequence ID" value="KAA0066991.1"/>
    <property type="molecule type" value="Genomic_DNA"/>
</dbReference>
<dbReference type="OrthoDB" id="1930341at2759"/>
<evidence type="ECO:0000256" key="2">
    <source>
        <dbReference type="SAM" id="MobiDB-lite"/>
    </source>
</evidence>
<feature type="region of interest" description="Disordered" evidence="2">
    <location>
        <begin position="224"/>
        <end position="243"/>
    </location>
</feature>
<sequence length="693" mass="76990">MDDRRDSTIVSDLFLSTPRSKTKTLGEKRSSSSNFEEQCGSDLKRIKLPDSGSMCGSQAINVRQENCLKTDEVSEECQTVEEERLQAIDMSKKLDVFASLAEKAGETNVSLGAVSTTLRPLDLNTEICVAKSSGSGNMDLVNISKTQRRLRNDNGNHVGARGIDLDLNVEDVSSSVNLETAHPPKNYSELKSHNSSECASSAGPLGEKDPLSIWKEMKQNGFLSASHGGIPAPKQRGRKSKNDAFKKKMEIAKREKKLELAKKEQIDRFTKIAAPSGLLTELNPGIINHVRNRKQVHSIIEAIVRSEKQENERIANKLEKRHAAKAGAKRDLENTHDPDINAYGSSQGYGSSNNISAVRQKRGCSSTRSLITEAEVVDRGQIMLDRATGKNYASQLNTTNEKETLALELSSSHAVSENACPVSNDEEENLTCISSLSLKAATVASQWLDLIHQDIKGRLSALRRSKKRVRAVISTELPFLISKEFPSNEENDPFVSKSSQEESSVVSSADIHQARWTKLFDQMDKALAEEEKQLESWLNQVKEMQIHCDQGLSHAQSNVAFGSQQLGENDLSFHLQIFLISFFNLNFNLVAMLFKEIAKTQHLPNRALGEFSQDSHDQGPRFEYGIWYRSPFCCLVLPHSILEEKIGSSTPQGEEYSSILPIDFLGPLEKCLSPRSSLPLVLISRSWFLKICL</sequence>
<feature type="region of interest" description="Disordered" evidence="2">
    <location>
        <begin position="177"/>
        <end position="205"/>
    </location>
</feature>
<evidence type="ECO:0000313" key="4">
    <source>
        <dbReference type="EMBL" id="TYJ96800.1"/>
    </source>
</evidence>
<comment type="caution">
    <text evidence="4">The sequence shown here is derived from an EMBL/GenBank/DDBJ whole genome shotgun (WGS) entry which is preliminary data.</text>
</comment>